<proteinExistence type="predicted"/>
<organism evidence="2">
    <name type="scientific">Streptomyces sp. NBC_00093</name>
    <dbReference type="NCBI Taxonomy" id="2975649"/>
    <lineage>
        <taxon>Bacteria</taxon>
        <taxon>Bacillati</taxon>
        <taxon>Actinomycetota</taxon>
        <taxon>Actinomycetes</taxon>
        <taxon>Kitasatosporales</taxon>
        <taxon>Streptomycetaceae</taxon>
        <taxon>Streptomyces</taxon>
    </lineage>
</organism>
<dbReference type="EMBL" id="CP108222">
    <property type="protein sequence ID" value="WTT21294.1"/>
    <property type="molecule type" value="Genomic_DNA"/>
</dbReference>
<gene>
    <name evidence="2" type="ORF">OHA22_40065</name>
</gene>
<protein>
    <submittedName>
        <fullName evidence="2">Methyltransferase domain-containing protein</fullName>
    </submittedName>
</protein>
<dbReference type="CDD" id="cd02440">
    <property type="entry name" value="AdoMet_MTases"/>
    <property type="match status" value="1"/>
</dbReference>
<accession>A0AAU2ABM1</accession>
<dbReference type="Gene3D" id="3.40.50.150">
    <property type="entry name" value="Vaccinia Virus protein VP39"/>
    <property type="match status" value="1"/>
</dbReference>
<feature type="domain" description="Methyltransferase type 11" evidence="1">
    <location>
        <begin position="47"/>
        <end position="140"/>
    </location>
</feature>
<dbReference type="SUPFAM" id="SSF53335">
    <property type="entry name" value="S-adenosyl-L-methionine-dependent methyltransferases"/>
    <property type="match status" value="1"/>
</dbReference>
<evidence type="ECO:0000259" key="1">
    <source>
        <dbReference type="Pfam" id="PF08241"/>
    </source>
</evidence>
<dbReference type="InterPro" id="IPR029063">
    <property type="entry name" value="SAM-dependent_MTases_sf"/>
</dbReference>
<sequence length="266" mass="28590">MSGTSAYAFDNASEHAGGRFDALQTCYDPVTFARLADLGVTPGMRCLDVGGGGGSVAAWLADRVGPEGTVLVTDIEPRWLTGTEAHSTVRVVRHDITRDDLPEGDFDLIHARLVLIHLPERLAALDRMVRALRPGGRLVLDEFDCAWVPVLSAPSPEEATLFETVHDALMDLLTRAGADPRWGLRTYGALRAAGLTDVASATWAGAWPGGGAGVRLHEANVRQVRDRLVAECGVPDVDIDAFLRLLDDPAFAVNSYPLISTWGTRP</sequence>
<dbReference type="Pfam" id="PF08241">
    <property type="entry name" value="Methyltransf_11"/>
    <property type="match status" value="1"/>
</dbReference>
<dbReference type="AlphaFoldDB" id="A0AAU2ABM1"/>
<dbReference type="GO" id="GO:0008757">
    <property type="term" value="F:S-adenosylmethionine-dependent methyltransferase activity"/>
    <property type="evidence" value="ECO:0007669"/>
    <property type="project" value="InterPro"/>
</dbReference>
<name>A0AAU2ABM1_9ACTN</name>
<keyword evidence="2" id="KW-0808">Transferase</keyword>
<keyword evidence="2" id="KW-0489">Methyltransferase</keyword>
<evidence type="ECO:0000313" key="2">
    <source>
        <dbReference type="EMBL" id="WTT21294.1"/>
    </source>
</evidence>
<dbReference type="GO" id="GO:0032259">
    <property type="term" value="P:methylation"/>
    <property type="evidence" value="ECO:0007669"/>
    <property type="project" value="UniProtKB-KW"/>
</dbReference>
<dbReference type="InterPro" id="IPR013216">
    <property type="entry name" value="Methyltransf_11"/>
</dbReference>
<reference evidence="2" key="1">
    <citation type="submission" date="2022-10" db="EMBL/GenBank/DDBJ databases">
        <title>The complete genomes of actinobacterial strains from the NBC collection.</title>
        <authorList>
            <person name="Joergensen T.S."/>
            <person name="Alvarez Arevalo M."/>
            <person name="Sterndorff E.B."/>
            <person name="Faurdal D."/>
            <person name="Vuksanovic O."/>
            <person name="Mourched A.-S."/>
            <person name="Charusanti P."/>
            <person name="Shaw S."/>
            <person name="Blin K."/>
            <person name="Weber T."/>
        </authorList>
    </citation>
    <scope>NUCLEOTIDE SEQUENCE</scope>
    <source>
        <strain evidence="2">NBC_00093</strain>
    </source>
</reference>
<dbReference type="PANTHER" id="PTHR43591">
    <property type="entry name" value="METHYLTRANSFERASE"/>
    <property type="match status" value="1"/>
</dbReference>